<dbReference type="Proteomes" id="UP000701853">
    <property type="component" value="Chromosome 6"/>
</dbReference>
<organism evidence="11 12">
    <name type="scientific">Gossypium anomalum</name>
    <dbReference type="NCBI Taxonomy" id="47600"/>
    <lineage>
        <taxon>Eukaryota</taxon>
        <taxon>Viridiplantae</taxon>
        <taxon>Streptophyta</taxon>
        <taxon>Embryophyta</taxon>
        <taxon>Tracheophyta</taxon>
        <taxon>Spermatophyta</taxon>
        <taxon>Magnoliopsida</taxon>
        <taxon>eudicotyledons</taxon>
        <taxon>Gunneridae</taxon>
        <taxon>Pentapetalae</taxon>
        <taxon>rosids</taxon>
        <taxon>malvids</taxon>
        <taxon>Malvales</taxon>
        <taxon>Malvaceae</taxon>
        <taxon>Malvoideae</taxon>
        <taxon>Gossypium</taxon>
    </lineage>
</organism>
<dbReference type="FunFam" id="1.20.1250.20:FF:000043">
    <property type="entry name" value="sugar transporter ERD6-like 6"/>
    <property type="match status" value="1"/>
</dbReference>
<feature type="transmembrane region" description="Helical" evidence="9">
    <location>
        <begin position="127"/>
        <end position="149"/>
    </location>
</feature>
<reference evidence="11 12" key="1">
    <citation type="journal article" date="2021" name="bioRxiv">
        <title>The Gossypium anomalum genome as a resource for cotton improvement and evolutionary analysis of hybrid incompatibility.</title>
        <authorList>
            <person name="Grover C.E."/>
            <person name="Yuan D."/>
            <person name="Arick M.A."/>
            <person name="Miller E.R."/>
            <person name="Hu G."/>
            <person name="Peterson D.G."/>
            <person name="Wendel J.F."/>
            <person name="Udall J.A."/>
        </authorList>
    </citation>
    <scope>NUCLEOTIDE SEQUENCE [LARGE SCALE GENOMIC DNA]</scope>
    <source>
        <strain evidence="11">JFW-Udall</strain>
        <tissue evidence="11">Leaf</tissue>
    </source>
</reference>
<keyword evidence="7 9" id="KW-0472">Membrane</keyword>
<comment type="similarity">
    <text evidence="2 8">Belongs to the major facilitator superfamily. Sugar transporter (TC 2.A.1.1) family.</text>
</comment>
<evidence type="ECO:0000256" key="6">
    <source>
        <dbReference type="ARBA" id="ARBA00022989"/>
    </source>
</evidence>
<comment type="caution">
    <text evidence="11">The sequence shown here is derived from an EMBL/GenBank/DDBJ whole genome shotgun (WGS) entry which is preliminary data.</text>
</comment>
<keyword evidence="6 9" id="KW-1133">Transmembrane helix</keyword>
<feature type="transmembrane region" description="Helical" evidence="9">
    <location>
        <begin position="436"/>
        <end position="456"/>
    </location>
</feature>
<dbReference type="PANTHER" id="PTHR48021">
    <property type="match status" value="1"/>
</dbReference>
<dbReference type="SUPFAM" id="SSF103473">
    <property type="entry name" value="MFS general substrate transporter"/>
    <property type="match status" value="1"/>
</dbReference>
<keyword evidence="12" id="KW-1185">Reference proteome</keyword>
<dbReference type="GO" id="GO:0051119">
    <property type="term" value="F:sugar transmembrane transporter activity"/>
    <property type="evidence" value="ECO:0007669"/>
    <property type="project" value="InterPro"/>
</dbReference>
<evidence type="ECO:0000256" key="7">
    <source>
        <dbReference type="ARBA" id="ARBA00023136"/>
    </source>
</evidence>
<dbReference type="InterPro" id="IPR044775">
    <property type="entry name" value="MFS_ERD6/Tret1-like"/>
</dbReference>
<keyword evidence="4" id="KW-0762">Sugar transport</keyword>
<dbReference type="OrthoDB" id="6612291at2759"/>
<dbReference type="InterPro" id="IPR005828">
    <property type="entry name" value="MFS_sugar_transport-like"/>
</dbReference>
<sequence length="502" mass="54290">MSFRDDAEDGRGDLRKPFLHTGSWYRMGSRMGSSMLGSSQALRDNSISVVACVLIVALGPIQFGFTSGYSSPTQSAIIEDLGLTVSEFSLFGSLSNVGAMVGAIASGQIAEYIGRKGGAKCYPTPSIMAAMSLMIAAIPNIIGWLAISFARDSSFLYMGRLLEGFGVGIISYTVPVYIAEIAPQNLRGSLGSVNQLSVTLGIMLAYLLGLFVEWRILAVLGILPCTILIPGLFFIPESPRWLAKMGMTEDFETSLQVLRGFDADISIEVNEIKRSVASTTRRTTIRFADLKERRYWFPLMIGIGLLMLQQLCGINGVLFYSSTIFEAAGVKSSNAATFGVGAIQVIATAVTTWLVDRAGRRLLLIVSSFGMTLSLLVVAASFFLKDVVSSDSSVYSIMGILSVVGVVAMVVTFSLGMGAIPWIIMSEILPINIKGLAGSIATLSNWFFAWVVTMTANLLLDWSSGGTFTIYMVVSAFTIVFVTLWVPETKGRTLEEIQWSFR</sequence>
<dbReference type="InterPro" id="IPR050549">
    <property type="entry name" value="MFS_Trehalose_Transporter"/>
</dbReference>
<proteinExistence type="inferred from homology"/>
<dbReference type="CDD" id="cd17358">
    <property type="entry name" value="MFS_GLUT6_8_Class3_like"/>
    <property type="match status" value="1"/>
</dbReference>
<dbReference type="GO" id="GO:0000325">
    <property type="term" value="C:plant-type vacuole"/>
    <property type="evidence" value="ECO:0007669"/>
    <property type="project" value="TreeGrafter"/>
</dbReference>
<feature type="transmembrane region" description="Helical" evidence="9">
    <location>
        <begin position="85"/>
        <end position="106"/>
    </location>
</feature>
<dbReference type="InterPro" id="IPR020846">
    <property type="entry name" value="MFS_dom"/>
</dbReference>
<evidence type="ECO:0000256" key="2">
    <source>
        <dbReference type="ARBA" id="ARBA00010992"/>
    </source>
</evidence>
<feature type="transmembrane region" description="Helical" evidence="9">
    <location>
        <begin position="396"/>
        <end position="424"/>
    </location>
</feature>
<feature type="transmembrane region" description="Helical" evidence="9">
    <location>
        <begin position="45"/>
        <end position="65"/>
    </location>
</feature>
<gene>
    <name evidence="11" type="ORF">CXB51_015751</name>
</gene>
<evidence type="ECO:0000256" key="9">
    <source>
        <dbReference type="SAM" id="Phobius"/>
    </source>
</evidence>
<dbReference type="PRINTS" id="PR00171">
    <property type="entry name" value="SUGRTRNSPORT"/>
</dbReference>
<dbReference type="GO" id="GO:0016020">
    <property type="term" value="C:membrane"/>
    <property type="evidence" value="ECO:0007669"/>
    <property type="project" value="UniProtKB-SubCell"/>
</dbReference>
<dbReference type="InterPro" id="IPR003663">
    <property type="entry name" value="Sugar/inositol_transpt"/>
</dbReference>
<feature type="transmembrane region" description="Helical" evidence="9">
    <location>
        <begin position="335"/>
        <end position="355"/>
    </location>
</feature>
<dbReference type="Pfam" id="PF00083">
    <property type="entry name" value="Sugar_tr"/>
    <property type="match status" value="1"/>
</dbReference>
<dbReference type="PROSITE" id="PS50850">
    <property type="entry name" value="MFS"/>
    <property type="match status" value="1"/>
</dbReference>
<evidence type="ECO:0000313" key="12">
    <source>
        <dbReference type="Proteomes" id="UP000701853"/>
    </source>
</evidence>
<evidence type="ECO:0000256" key="5">
    <source>
        <dbReference type="ARBA" id="ARBA00022692"/>
    </source>
</evidence>
<dbReference type="EMBL" id="JAHUZN010000006">
    <property type="protein sequence ID" value="KAG8492083.1"/>
    <property type="molecule type" value="Genomic_DNA"/>
</dbReference>
<keyword evidence="3 8" id="KW-0813">Transport</keyword>
<name>A0A8J6D5L5_9ROSI</name>
<feature type="transmembrane region" description="Helical" evidence="9">
    <location>
        <begin position="214"/>
        <end position="235"/>
    </location>
</feature>
<feature type="transmembrane region" description="Helical" evidence="9">
    <location>
        <begin position="155"/>
        <end position="178"/>
    </location>
</feature>
<dbReference type="NCBIfam" id="TIGR00879">
    <property type="entry name" value="SP"/>
    <property type="match status" value="1"/>
</dbReference>
<feature type="transmembrane region" description="Helical" evidence="9">
    <location>
        <begin position="362"/>
        <end position="384"/>
    </location>
</feature>
<evidence type="ECO:0000256" key="4">
    <source>
        <dbReference type="ARBA" id="ARBA00022597"/>
    </source>
</evidence>
<dbReference type="InterPro" id="IPR005829">
    <property type="entry name" value="Sugar_transporter_CS"/>
</dbReference>
<dbReference type="AlphaFoldDB" id="A0A8J6D5L5"/>
<accession>A0A8J6D5L5</accession>
<dbReference type="Gene3D" id="1.20.1250.20">
    <property type="entry name" value="MFS general substrate transporter like domains"/>
    <property type="match status" value="1"/>
</dbReference>
<evidence type="ECO:0000256" key="1">
    <source>
        <dbReference type="ARBA" id="ARBA00004141"/>
    </source>
</evidence>
<evidence type="ECO:0000256" key="3">
    <source>
        <dbReference type="ARBA" id="ARBA00022448"/>
    </source>
</evidence>
<dbReference type="PANTHER" id="PTHR48021:SF23">
    <property type="entry name" value="SUGAR TRANSPORTER ERD6-LIKE 6"/>
    <property type="match status" value="1"/>
</dbReference>
<keyword evidence="5 9" id="KW-0812">Transmembrane</keyword>
<feature type="transmembrane region" description="Helical" evidence="9">
    <location>
        <begin position="295"/>
        <end position="320"/>
    </location>
</feature>
<feature type="transmembrane region" description="Helical" evidence="9">
    <location>
        <begin position="468"/>
        <end position="486"/>
    </location>
</feature>
<evidence type="ECO:0000259" key="10">
    <source>
        <dbReference type="PROSITE" id="PS50850"/>
    </source>
</evidence>
<protein>
    <recommendedName>
        <fullName evidence="10">Major facilitator superfamily (MFS) profile domain-containing protein</fullName>
    </recommendedName>
</protein>
<dbReference type="InterPro" id="IPR036259">
    <property type="entry name" value="MFS_trans_sf"/>
</dbReference>
<evidence type="ECO:0000256" key="8">
    <source>
        <dbReference type="RuleBase" id="RU003346"/>
    </source>
</evidence>
<feature type="transmembrane region" description="Helical" evidence="9">
    <location>
        <begin position="190"/>
        <end position="208"/>
    </location>
</feature>
<dbReference type="PROSITE" id="PS00217">
    <property type="entry name" value="SUGAR_TRANSPORT_2"/>
    <property type="match status" value="1"/>
</dbReference>
<evidence type="ECO:0000313" key="11">
    <source>
        <dbReference type="EMBL" id="KAG8492083.1"/>
    </source>
</evidence>
<feature type="domain" description="Major facilitator superfamily (MFS) profile" evidence="10">
    <location>
        <begin position="52"/>
        <end position="490"/>
    </location>
</feature>
<comment type="subcellular location">
    <subcellularLocation>
        <location evidence="1">Membrane</location>
        <topology evidence="1">Multi-pass membrane protein</topology>
    </subcellularLocation>
</comment>